<keyword evidence="7 16" id="KW-0235">DNA replication</keyword>
<evidence type="ECO:0000256" key="10">
    <source>
        <dbReference type="ARBA" id="ARBA00022842"/>
    </source>
</evidence>
<evidence type="ECO:0000256" key="9">
    <source>
        <dbReference type="ARBA" id="ARBA00022763"/>
    </source>
</evidence>
<dbReference type="GO" id="GO:0006261">
    <property type="term" value="P:DNA-templated DNA replication"/>
    <property type="evidence" value="ECO:0007669"/>
    <property type="project" value="UniProtKB-UniRule"/>
</dbReference>
<evidence type="ECO:0000256" key="13">
    <source>
        <dbReference type="ARBA" id="ARBA00023204"/>
    </source>
</evidence>
<dbReference type="PROSITE" id="PS50173">
    <property type="entry name" value="UMUC"/>
    <property type="match status" value="1"/>
</dbReference>
<keyword evidence="13 16" id="KW-0234">DNA repair</keyword>
<dbReference type="FunFam" id="1.10.150.20:FF:000068">
    <property type="entry name" value="DNA polymerase IV"/>
    <property type="match status" value="1"/>
</dbReference>
<keyword evidence="11 16" id="KW-0239">DNA-directed DNA polymerase</keyword>
<feature type="compositionally biased region" description="Acidic residues" evidence="17">
    <location>
        <begin position="428"/>
        <end position="441"/>
    </location>
</feature>
<dbReference type="Pfam" id="PF00817">
    <property type="entry name" value="IMS"/>
    <property type="match status" value="1"/>
</dbReference>
<keyword evidence="3 16" id="KW-0515">Mutator protein</keyword>
<evidence type="ECO:0000256" key="11">
    <source>
        <dbReference type="ARBA" id="ARBA00022932"/>
    </source>
</evidence>
<feature type="binding site" evidence="16">
    <location>
        <position position="108"/>
    </location>
    <ligand>
        <name>Mg(2+)</name>
        <dbReference type="ChEBI" id="CHEBI:18420"/>
    </ligand>
</feature>
<evidence type="ECO:0000256" key="15">
    <source>
        <dbReference type="ARBA" id="ARBA00049244"/>
    </source>
</evidence>
<evidence type="ECO:0000256" key="12">
    <source>
        <dbReference type="ARBA" id="ARBA00023125"/>
    </source>
</evidence>
<dbReference type="GO" id="GO:0006281">
    <property type="term" value="P:DNA repair"/>
    <property type="evidence" value="ECO:0007669"/>
    <property type="project" value="UniProtKB-UniRule"/>
</dbReference>
<dbReference type="RefSeq" id="WP_007322230.1">
    <property type="nucleotide sequence ID" value="NZ_BAEE01000052.1"/>
</dbReference>
<reference evidence="19 20" key="1">
    <citation type="submission" date="2011-11" db="EMBL/GenBank/DDBJ databases">
        <title>Whole genome shotgun sequence of Gordonia araii NBRC 100433.</title>
        <authorList>
            <person name="Yoshida Y."/>
            <person name="Hosoyama A."/>
            <person name="Tsuchikane K."/>
            <person name="Katsumata H."/>
            <person name="Yamazaki S."/>
            <person name="Fujita N."/>
        </authorList>
    </citation>
    <scope>NUCLEOTIDE SEQUENCE [LARGE SCALE GENOMIC DNA]</scope>
    <source>
        <strain evidence="19 20">NBRC 100433</strain>
    </source>
</reference>
<proteinExistence type="inferred from homology"/>
<dbReference type="SUPFAM" id="SSF100879">
    <property type="entry name" value="Lesion bypass DNA polymerase (Y-family), little finger domain"/>
    <property type="match status" value="1"/>
</dbReference>
<comment type="subunit">
    <text evidence="16">Monomer.</text>
</comment>
<dbReference type="Proteomes" id="UP000035088">
    <property type="component" value="Unassembled WGS sequence"/>
</dbReference>
<evidence type="ECO:0000256" key="2">
    <source>
        <dbReference type="ARBA" id="ARBA00010945"/>
    </source>
</evidence>
<dbReference type="CDD" id="cd03586">
    <property type="entry name" value="PolY_Pol_IV_kappa"/>
    <property type="match status" value="1"/>
</dbReference>
<dbReference type="InterPro" id="IPR050116">
    <property type="entry name" value="DNA_polymerase-Y"/>
</dbReference>
<comment type="similarity">
    <text evidence="2 16">Belongs to the DNA polymerase type-Y family.</text>
</comment>
<feature type="active site" evidence="16">
    <location>
        <position position="109"/>
    </location>
</feature>
<dbReference type="GO" id="GO:0000287">
    <property type="term" value="F:magnesium ion binding"/>
    <property type="evidence" value="ECO:0007669"/>
    <property type="project" value="UniProtKB-UniRule"/>
</dbReference>
<evidence type="ECO:0000256" key="3">
    <source>
        <dbReference type="ARBA" id="ARBA00022457"/>
    </source>
</evidence>
<accession>G7H2T0</accession>
<dbReference type="Gene3D" id="1.10.150.20">
    <property type="entry name" value="5' to 3' exonuclease, C-terminal subdomain"/>
    <property type="match status" value="1"/>
</dbReference>
<dbReference type="InterPro" id="IPR053848">
    <property type="entry name" value="IMS_HHH_1"/>
</dbReference>
<dbReference type="AlphaFoldDB" id="G7H2T0"/>
<protein>
    <recommendedName>
        <fullName evidence="16">DNA polymerase IV</fullName>
        <shortName evidence="16">Pol IV</shortName>
        <ecNumber evidence="16">2.7.7.7</ecNumber>
    </recommendedName>
</protein>
<dbReference type="Pfam" id="PF11799">
    <property type="entry name" value="IMS_C"/>
    <property type="match status" value="1"/>
</dbReference>
<name>G7H2T0_9ACTN</name>
<dbReference type="GO" id="GO:0005829">
    <property type="term" value="C:cytosol"/>
    <property type="evidence" value="ECO:0007669"/>
    <property type="project" value="TreeGrafter"/>
</dbReference>
<sequence length="506" mass="52865">MTPTGDRWVLHLDMDAFFASVEQLTRPTLRGRPVLVGGRGGRGVVAGASYEARAFGARSAMPMHQARRLVGAGAVVVPPRGAVYRAASGRVFDVVRSRIPVIEMLSYDEAFGEPAELAGASVADARAFAEELRAEISRRTGLTASVGLGSGKQIAKIASGAAKPDGVLAIEPDRELAYLHALPVRKLWGIGPVSGDRLVRLGIETIGDFAALDPSEAASVLGAKIGAALHELARGVDHRPVHERAEAKQISSESTLAVDIVALGPLREELTRAAADAHRRLLADGRLARTVVVKLKRADMSVLTRSATLPVGTSDLHDLTAAAQRLALDPLEVGPIRLVGVGYTGLTAAEQFTLFDSAPDDVATGPDLDEDDFDSAFDGAAVLVRAGEQADVPVPVPDDGPVPVPDDGPVPVPNGPVPLLGGEPTPAPDDEPTPASDDDGPDPSWTTGSDVRHDEFGHGWVQGTGHGVVTVRFETRATGPGVARTFSLPEPALHVADPLASLAWDD</sequence>
<dbReference type="EC" id="2.7.7.7" evidence="16"/>
<dbReference type="HAMAP" id="MF_01113">
    <property type="entry name" value="DNApol_IV"/>
    <property type="match status" value="1"/>
</dbReference>
<dbReference type="GO" id="GO:0009432">
    <property type="term" value="P:SOS response"/>
    <property type="evidence" value="ECO:0007669"/>
    <property type="project" value="TreeGrafter"/>
</dbReference>
<feature type="binding site" evidence="16">
    <location>
        <position position="13"/>
    </location>
    <ligand>
        <name>Mg(2+)</name>
        <dbReference type="ChEBI" id="CHEBI:18420"/>
    </ligand>
</feature>
<keyword evidence="6 16" id="KW-0548">Nucleotidyltransferase</keyword>
<feature type="region of interest" description="Disordered" evidence="17">
    <location>
        <begin position="388"/>
        <end position="463"/>
    </location>
</feature>
<dbReference type="NCBIfam" id="NF002677">
    <property type="entry name" value="PRK02406.1"/>
    <property type="match status" value="1"/>
</dbReference>
<evidence type="ECO:0000259" key="18">
    <source>
        <dbReference type="PROSITE" id="PS50173"/>
    </source>
</evidence>
<keyword evidence="20" id="KW-1185">Reference proteome</keyword>
<dbReference type="SUPFAM" id="SSF56672">
    <property type="entry name" value="DNA/RNA polymerases"/>
    <property type="match status" value="1"/>
</dbReference>
<keyword evidence="5 16" id="KW-0808">Transferase</keyword>
<evidence type="ECO:0000313" key="19">
    <source>
        <dbReference type="EMBL" id="GAB10155.1"/>
    </source>
</evidence>
<dbReference type="PANTHER" id="PTHR11076:SF33">
    <property type="entry name" value="DNA POLYMERASE KAPPA"/>
    <property type="match status" value="1"/>
</dbReference>
<evidence type="ECO:0000256" key="6">
    <source>
        <dbReference type="ARBA" id="ARBA00022695"/>
    </source>
</evidence>
<comment type="caution">
    <text evidence="19">The sequence shown here is derived from an EMBL/GenBank/DDBJ whole genome shotgun (WGS) entry which is preliminary data.</text>
</comment>
<dbReference type="InterPro" id="IPR017961">
    <property type="entry name" value="DNA_pol_Y-fam_little_finger"/>
</dbReference>
<keyword evidence="4 16" id="KW-0963">Cytoplasm</keyword>
<dbReference type="InterPro" id="IPR043128">
    <property type="entry name" value="Rev_trsase/Diguanyl_cyclase"/>
</dbReference>
<keyword evidence="12 16" id="KW-0238">DNA-binding</keyword>
<evidence type="ECO:0000256" key="14">
    <source>
        <dbReference type="ARBA" id="ARBA00025589"/>
    </source>
</evidence>
<comment type="cofactor">
    <cofactor evidence="16">
        <name>Mg(2+)</name>
        <dbReference type="ChEBI" id="CHEBI:18420"/>
    </cofactor>
    <text evidence="16">Binds 2 magnesium ions per subunit.</text>
</comment>
<comment type="subcellular location">
    <subcellularLocation>
        <location evidence="1 16">Cytoplasm</location>
    </subcellularLocation>
</comment>
<dbReference type="STRING" id="1073574.GOARA_052_00540"/>
<keyword evidence="8 16" id="KW-0479">Metal-binding</keyword>
<dbReference type="GO" id="GO:0003887">
    <property type="term" value="F:DNA-directed DNA polymerase activity"/>
    <property type="evidence" value="ECO:0007669"/>
    <property type="project" value="UniProtKB-UniRule"/>
</dbReference>
<dbReference type="EMBL" id="BAEE01000052">
    <property type="protein sequence ID" value="GAB10155.1"/>
    <property type="molecule type" value="Genomic_DNA"/>
</dbReference>
<evidence type="ECO:0000256" key="7">
    <source>
        <dbReference type="ARBA" id="ARBA00022705"/>
    </source>
</evidence>
<dbReference type="InterPro" id="IPR036775">
    <property type="entry name" value="DNA_pol_Y-fam_lit_finger_sf"/>
</dbReference>
<feature type="domain" description="UmuC" evidence="18">
    <location>
        <begin position="9"/>
        <end position="191"/>
    </location>
</feature>
<dbReference type="Gene3D" id="3.30.70.270">
    <property type="match status" value="1"/>
</dbReference>
<organism evidence="19 20">
    <name type="scientific">Gordonia araii NBRC 100433</name>
    <dbReference type="NCBI Taxonomy" id="1073574"/>
    <lineage>
        <taxon>Bacteria</taxon>
        <taxon>Bacillati</taxon>
        <taxon>Actinomycetota</taxon>
        <taxon>Actinomycetes</taxon>
        <taxon>Mycobacteriales</taxon>
        <taxon>Gordoniaceae</taxon>
        <taxon>Gordonia</taxon>
    </lineage>
</organism>
<comment type="catalytic activity">
    <reaction evidence="15 16">
        <text>DNA(n) + a 2'-deoxyribonucleoside 5'-triphosphate = DNA(n+1) + diphosphate</text>
        <dbReference type="Rhea" id="RHEA:22508"/>
        <dbReference type="Rhea" id="RHEA-COMP:17339"/>
        <dbReference type="Rhea" id="RHEA-COMP:17340"/>
        <dbReference type="ChEBI" id="CHEBI:33019"/>
        <dbReference type="ChEBI" id="CHEBI:61560"/>
        <dbReference type="ChEBI" id="CHEBI:173112"/>
        <dbReference type="EC" id="2.7.7.7"/>
    </reaction>
</comment>
<evidence type="ECO:0000313" key="20">
    <source>
        <dbReference type="Proteomes" id="UP000035088"/>
    </source>
</evidence>
<keyword evidence="9 16" id="KW-0227">DNA damage</keyword>
<dbReference type="Gene3D" id="3.40.1170.60">
    <property type="match status" value="1"/>
</dbReference>
<dbReference type="InterPro" id="IPR043502">
    <property type="entry name" value="DNA/RNA_pol_sf"/>
</dbReference>
<evidence type="ECO:0000256" key="17">
    <source>
        <dbReference type="SAM" id="MobiDB-lite"/>
    </source>
</evidence>
<dbReference type="Gene3D" id="3.30.1490.100">
    <property type="entry name" value="DNA polymerase, Y-family, little finger domain"/>
    <property type="match status" value="1"/>
</dbReference>
<gene>
    <name evidence="16 19" type="primary">dinB</name>
    <name evidence="19" type="ORF">GOARA_052_00540</name>
</gene>
<evidence type="ECO:0000256" key="16">
    <source>
        <dbReference type="HAMAP-Rule" id="MF_01113"/>
    </source>
</evidence>
<dbReference type="PANTHER" id="PTHR11076">
    <property type="entry name" value="DNA REPAIR POLYMERASE UMUC / TRANSFERASE FAMILY MEMBER"/>
    <property type="match status" value="1"/>
</dbReference>
<feature type="site" description="Substrate discrimination" evidence="16">
    <location>
        <position position="18"/>
    </location>
</feature>
<dbReference type="OrthoDB" id="9808813at2"/>
<dbReference type="NCBIfam" id="NF002882">
    <property type="entry name" value="PRK03348.1"/>
    <property type="match status" value="1"/>
</dbReference>
<feature type="compositionally biased region" description="Pro residues" evidence="17">
    <location>
        <begin position="394"/>
        <end position="416"/>
    </location>
</feature>
<evidence type="ECO:0000256" key="8">
    <source>
        <dbReference type="ARBA" id="ARBA00022723"/>
    </source>
</evidence>
<evidence type="ECO:0000256" key="1">
    <source>
        <dbReference type="ARBA" id="ARBA00004496"/>
    </source>
</evidence>
<evidence type="ECO:0000256" key="4">
    <source>
        <dbReference type="ARBA" id="ARBA00022490"/>
    </source>
</evidence>
<dbReference type="Pfam" id="PF21999">
    <property type="entry name" value="IMS_HHH_1"/>
    <property type="match status" value="1"/>
</dbReference>
<comment type="function">
    <text evidence="14 16">Poorly processive, error-prone DNA polymerase involved in untargeted mutagenesis. Copies undamaged DNA at stalled replication forks, which arise in vivo from mismatched or misaligned primer ends. These misaligned primers can be extended by PolIV. Exhibits no 3'-5' exonuclease (proofreading) activity. May be involved in translesional synthesis, in conjunction with the beta clamp from PolIII.</text>
</comment>
<evidence type="ECO:0000256" key="5">
    <source>
        <dbReference type="ARBA" id="ARBA00022679"/>
    </source>
</evidence>
<keyword evidence="10 16" id="KW-0460">Magnesium</keyword>
<dbReference type="GO" id="GO:0003684">
    <property type="term" value="F:damaged DNA binding"/>
    <property type="evidence" value="ECO:0007669"/>
    <property type="project" value="InterPro"/>
</dbReference>
<dbReference type="InterPro" id="IPR001126">
    <property type="entry name" value="UmuC"/>
</dbReference>
<dbReference type="InterPro" id="IPR022880">
    <property type="entry name" value="DNApol_IV"/>
</dbReference>
<dbReference type="GO" id="GO:0042276">
    <property type="term" value="P:error-prone translesion synthesis"/>
    <property type="evidence" value="ECO:0007669"/>
    <property type="project" value="TreeGrafter"/>
</dbReference>